<feature type="compositionally biased region" description="Basic and acidic residues" evidence="1">
    <location>
        <begin position="55"/>
        <end position="73"/>
    </location>
</feature>
<keyword evidence="3" id="KW-1185">Reference proteome</keyword>
<feature type="region of interest" description="Disordered" evidence="1">
    <location>
        <begin position="791"/>
        <end position="810"/>
    </location>
</feature>
<feature type="region of interest" description="Disordered" evidence="1">
    <location>
        <begin position="531"/>
        <end position="550"/>
    </location>
</feature>
<feature type="region of interest" description="Disordered" evidence="1">
    <location>
        <begin position="871"/>
        <end position="899"/>
    </location>
</feature>
<protein>
    <submittedName>
        <fullName evidence="2">Uncharacterized protein</fullName>
    </submittedName>
</protein>
<organism evidence="2 3">
    <name type="scientific">Lentinula aciculospora</name>
    <dbReference type="NCBI Taxonomy" id="153920"/>
    <lineage>
        <taxon>Eukaryota</taxon>
        <taxon>Fungi</taxon>
        <taxon>Dikarya</taxon>
        <taxon>Basidiomycota</taxon>
        <taxon>Agaricomycotina</taxon>
        <taxon>Agaricomycetes</taxon>
        <taxon>Agaricomycetidae</taxon>
        <taxon>Agaricales</taxon>
        <taxon>Marasmiineae</taxon>
        <taxon>Omphalotaceae</taxon>
        <taxon>Lentinula</taxon>
    </lineage>
</organism>
<proteinExistence type="predicted"/>
<dbReference type="Proteomes" id="UP001150266">
    <property type="component" value="Unassembled WGS sequence"/>
</dbReference>
<dbReference type="AlphaFoldDB" id="A0A9W9AEG2"/>
<accession>A0A9W9AEG2</accession>
<evidence type="ECO:0000313" key="3">
    <source>
        <dbReference type="Proteomes" id="UP001150266"/>
    </source>
</evidence>
<feature type="compositionally biased region" description="Basic residues" evidence="1">
    <location>
        <begin position="889"/>
        <end position="899"/>
    </location>
</feature>
<dbReference type="OrthoDB" id="2887313at2759"/>
<feature type="region of interest" description="Disordered" evidence="1">
    <location>
        <begin position="407"/>
        <end position="429"/>
    </location>
</feature>
<reference evidence="2" key="1">
    <citation type="submission" date="2022-08" db="EMBL/GenBank/DDBJ databases">
        <title>A Global Phylogenomic Analysis of the Shiitake Genus Lentinula.</title>
        <authorList>
            <consortium name="DOE Joint Genome Institute"/>
            <person name="Sierra-Patev S."/>
            <person name="Min B."/>
            <person name="Naranjo-Ortiz M."/>
            <person name="Looney B."/>
            <person name="Konkel Z."/>
            <person name="Slot J.C."/>
            <person name="Sakamoto Y."/>
            <person name="Steenwyk J.L."/>
            <person name="Rokas A."/>
            <person name="Carro J."/>
            <person name="Camarero S."/>
            <person name="Ferreira P."/>
            <person name="Molpeceres G."/>
            <person name="Ruiz-Duenas F.J."/>
            <person name="Serrano A."/>
            <person name="Henrissat B."/>
            <person name="Drula E."/>
            <person name="Hughes K.W."/>
            <person name="Mata J.L."/>
            <person name="Ishikawa N.K."/>
            <person name="Vargas-Isla R."/>
            <person name="Ushijima S."/>
            <person name="Smith C.A."/>
            <person name="Ahrendt S."/>
            <person name="Andreopoulos W."/>
            <person name="He G."/>
            <person name="Labutti K."/>
            <person name="Lipzen A."/>
            <person name="Ng V."/>
            <person name="Riley R."/>
            <person name="Sandor L."/>
            <person name="Barry K."/>
            <person name="Martinez A.T."/>
            <person name="Xiao Y."/>
            <person name="Gibbons J.G."/>
            <person name="Terashima K."/>
            <person name="Grigoriev I.V."/>
            <person name="Hibbett D.S."/>
        </authorList>
    </citation>
    <scope>NUCLEOTIDE SEQUENCE</scope>
    <source>
        <strain evidence="2">JLM2183</strain>
    </source>
</reference>
<gene>
    <name evidence="2" type="ORF">J3R30DRAFT_3462416</name>
</gene>
<feature type="region of interest" description="Disordered" evidence="1">
    <location>
        <begin position="49"/>
        <end position="94"/>
    </location>
</feature>
<dbReference type="EMBL" id="JAOTPV010000006">
    <property type="protein sequence ID" value="KAJ4480923.1"/>
    <property type="molecule type" value="Genomic_DNA"/>
</dbReference>
<sequence length="978" mass="110667">MLLNLRRSRGNAYGLKNTVEKQRWNSLVARRCKATIAVKFDPVQVDQSIKASPHSKFEGQREASRRQKLKPEDVYSSSGRPNKPYIDGRRNQSHITTGHNTLLSSIERFIASQPSSSQLDSFIHRRLSSSRYLQQYPHTASRAALLEQLVQLLISKRCYVQAAGVYNRMRDLEGYVPASGKSGGEGWTTEAMMLGMALAVYEKSPTASAIEIDQTISTLAMIFRHTSSDRLLLDLVNLLSELDVGNALLERIIWVYVRCREETSSSNFDRYIPPLSIVSVLAGILTRQGKVREALEFVERCDDFRATESRYDRIVARSHPYNTILASLSSFSGRENTEIVDLVLSIMASRDIPSDKSLINILIRDQADRANAPHHSFDSSGSSGSTQTFHPPSIVDDAEEIGEIWDSISGHSQRTQPDRKEQRKQRKKERTEAFKKAFTLYKTLCEAHNAQETLAVSTPSKGAQSEGTEATSHMPSFRPDFFTYRTLWDLLVRRPGWRFSFLPQGVPEAQKANVKTRDVIEDEYGFDLTMGSDELGEGDPELSSKSSEFDDNTEFSVSPVLHPRTLFHDMFRYHFSHLTTQVSTTFNSPDHDTLDVKTTAQAQYLLNTVLLTFLNRSRSSGGADYAAAMVVLRCFCSQSEGFDVISSSSLWSTQPKPWGEKKKSESSFLQVSETKTTAVQLKSQNLSRLPHIPVSLRTYRIVLTHLFQSVYSDIRLALREGTGRGSFWARWVLGIGAGDLRQFRQLLSSPKKEEHAVFDKKDGKRNVELKKPTEKIVERILKISSTSILNGTRSHLSPPQPSNASSASAPHNRIFSKSHLAFHRDFYYFGEHRPIISSSIPTSHSTPSALYVPTYPQIYRTAPLPSLMYYYPDEPSNNPGRHGPEGAKNRHSTQNRLKTRSLDPFPLEIMIKRAWVASNYANYTEYPYHANYSEEKGGKEAQDQDGKLDEDDEVRRLNGLLKMFDREVERTLREMLPV</sequence>
<evidence type="ECO:0000256" key="1">
    <source>
        <dbReference type="SAM" id="MobiDB-lite"/>
    </source>
</evidence>
<feature type="region of interest" description="Disordered" evidence="1">
    <location>
        <begin position="371"/>
        <end position="393"/>
    </location>
</feature>
<comment type="caution">
    <text evidence="2">The sequence shown here is derived from an EMBL/GenBank/DDBJ whole genome shotgun (WGS) entry which is preliminary data.</text>
</comment>
<evidence type="ECO:0000313" key="2">
    <source>
        <dbReference type="EMBL" id="KAJ4480923.1"/>
    </source>
</evidence>
<name>A0A9W9AEG2_9AGAR</name>